<reference evidence="1" key="1">
    <citation type="submission" date="2018-11" db="EMBL/GenBank/DDBJ databases">
        <authorList>
            <consortium name="Pathogen Informatics"/>
        </authorList>
    </citation>
    <scope>NUCLEOTIDE SEQUENCE</scope>
</reference>
<sequence>MLTDDSVGRKVWYLLEPRLSGGKIRLGSLWPPCPQPKTASATVSVCPELGCRLVDRVARRLVSRDPLARAPRVCQLRKSAASARQTNCRLAFQTQRPATSLKALGNGAFLYYA</sequence>
<dbReference type="Proteomes" id="UP000784294">
    <property type="component" value="Unassembled WGS sequence"/>
</dbReference>
<dbReference type="AlphaFoldDB" id="A0A3S5B5I3"/>
<gene>
    <name evidence="1" type="ORF">PXEA_LOCUS27678</name>
</gene>
<keyword evidence="2" id="KW-1185">Reference proteome</keyword>
<evidence type="ECO:0000313" key="1">
    <source>
        <dbReference type="EMBL" id="VEL34238.1"/>
    </source>
</evidence>
<organism evidence="1 2">
    <name type="scientific">Protopolystoma xenopodis</name>
    <dbReference type="NCBI Taxonomy" id="117903"/>
    <lineage>
        <taxon>Eukaryota</taxon>
        <taxon>Metazoa</taxon>
        <taxon>Spiralia</taxon>
        <taxon>Lophotrochozoa</taxon>
        <taxon>Platyhelminthes</taxon>
        <taxon>Monogenea</taxon>
        <taxon>Polyopisthocotylea</taxon>
        <taxon>Polystomatidea</taxon>
        <taxon>Polystomatidae</taxon>
        <taxon>Protopolystoma</taxon>
    </lineage>
</organism>
<evidence type="ECO:0000313" key="2">
    <source>
        <dbReference type="Proteomes" id="UP000784294"/>
    </source>
</evidence>
<dbReference type="EMBL" id="CAAALY010247260">
    <property type="protein sequence ID" value="VEL34238.1"/>
    <property type="molecule type" value="Genomic_DNA"/>
</dbReference>
<name>A0A3S5B5I3_9PLAT</name>
<comment type="caution">
    <text evidence="1">The sequence shown here is derived from an EMBL/GenBank/DDBJ whole genome shotgun (WGS) entry which is preliminary data.</text>
</comment>
<proteinExistence type="predicted"/>
<protein>
    <submittedName>
        <fullName evidence="1">Uncharacterized protein</fullName>
    </submittedName>
</protein>
<accession>A0A3S5B5I3</accession>